<organism evidence="1 2">
    <name type="scientific">Streptomyces colonosanans</name>
    <dbReference type="NCBI Taxonomy" id="1428652"/>
    <lineage>
        <taxon>Bacteria</taxon>
        <taxon>Bacillati</taxon>
        <taxon>Actinomycetota</taxon>
        <taxon>Actinomycetes</taxon>
        <taxon>Kitasatosporales</taxon>
        <taxon>Streptomycetaceae</taxon>
        <taxon>Streptomyces</taxon>
    </lineage>
</organism>
<evidence type="ECO:0000313" key="1">
    <source>
        <dbReference type="EMBL" id="OIJ95451.1"/>
    </source>
</evidence>
<dbReference type="Proteomes" id="UP000179935">
    <property type="component" value="Unassembled WGS sequence"/>
</dbReference>
<accession>A0A1S2PNS4</accession>
<proteinExistence type="predicted"/>
<dbReference type="OrthoDB" id="4246274at2"/>
<dbReference type="EMBL" id="MLYP01000023">
    <property type="protein sequence ID" value="OIJ95451.1"/>
    <property type="molecule type" value="Genomic_DNA"/>
</dbReference>
<evidence type="ECO:0000313" key="2">
    <source>
        <dbReference type="Proteomes" id="UP000179935"/>
    </source>
</evidence>
<gene>
    <name evidence="1" type="ORF">BIV24_09240</name>
</gene>
<comment type="caution">
    <text evidence="1">The sequence shown here is derived from an EMBL/GenBank/DDBJ whole genome shotgun (WGS) entry which is preliminary data.</text>
</comment>
<dbReference type="AlphaFoldDB" id="A0A1S2PNS4"/>
<sequence>MNTELLHGDLCPLCLRTLRAIVEVRSNTPYSTRTDTVPHCISCASDMTRAQQWADLMHARYGS</sequence>
<reference evidence="1 2" key="1">
    <citation type="submission" date="2016-10" db="EMBL/GenBank/DDBJ databases">
        <title>Genome sequence of Streptomyces sp. MUSC 93.</title>
        <authorList>
            <person name="Lee L.-H."/>
            <person name="Ser H.-L."/>
            <person name="Law J.W.-F."/>
        </authorList>
    </citation>
    <scope>NUCLEOTIDE SEQUENCE [LARGE SCALE GENOMIC DNA]</scope>
    <source>
        <strain evidence="1 2">MUSC 93</strain>
    </source>
</reference>
<protein>
    <submittedName>
        <fullName evidence="1">Uncharacterized protein</fullName>
    </submittedName>
</protein>
<name>A0A1S2PNS4_9ACTN</name>
<keyword evidence="2" id="KW-1185">Reference proteome</keyword>
<dbReference type="RefSeq" id="WP_071365719.1">
    <property type="nucleotide sequence ID" value="NZ_MLYP01000023.1"/>
</dbReference>